<accession>A0A1Y0EXR2</accession>
<comment type="subcellular location">
    <subcellularLocation>
        <location evidence="1 14">Mitochondrion membrane</location>
        <topology evidence="1 14">Single-pass membrane protein</topology>
    </subcellularLocation>
</comment>
<evidence type="ECO:0000256" key="10">
    <source>
        <dbReference type="ARBA" id="ARBA00023136"/>
    </source>
</evidence>
<evidence type="ECO:0000256" key="8">
    <source>
        <dbReference type="ARBA" id="ARBA00023065"/>
    </source>
</evidence>
<evidence type="ECO:0000256" key="12">
    <source>
        <dbReference type="ARBA" id="ARBA00053067"/>
    </source>
</evidence>
<evidence type="ECO:0000256" key="4">
    <source>
        <dbReference type="ARBA" id="ARBA00022547"/>
    </source>
</evidence>
<dbReference type="GO" id="GO:0015078">
    <property type="term" value="F:proton transmembrane transporter activity"/>
    <property type="evidence" value="ECO:0007669"/>
    <property type="project" value="InterPro"/>
</dbReference>
<keyword evidence="8 14" id="KW-0406">Ion transport</keyword>
<dbReference type="PANTHER" id="PTHR39937">
    <property type="entry name" value="ATP SYNTHASE PROTEIN 8"/>
    <property type="match status" value="1"/>
</dbReference>
<dbReference type="Pfam" id="PF00895">
    <property type="entry name" value="ATP-synt_8"/>
    <property type="match status" value="1"/>
</dbReference>
<evidence type="ECO:0000256" key="11">
    <source>
        <dbReference type="ARBA" id="ARBA00023310"/>
    </source>
</evidence>
<evidence type="ECO:0000256" key="7">
    <source>
        <dbReference type="ARBA" id="ARBA00022989"/>
    </source>
</evidence>
<comment type="similarity">
    <text evidence="2 14">Belongs to the ATPase protein 8 family.</text>
</comment>
<organism evidence="16">
    <name type="scientific">Eleutheronema tetradactylum</name>
    <name type="common">Indian salmon</name>
    <dbReference type="NCBI Taxonomy" id="210139"/>
    <lineage>
        <taxon>Eukaryota</taxon>
        <taxon>Metazoa</taxon>
        <taxon>Chordata</taxon>
        <taxon>Craniata</taxon>
        <taxon>Vertebrata</taxon>
        <taxon>Euteleostomi</taxon>
        <taxon>Actinopterygii</taxon>
        <taxon>Neopterygii</taxon>
        <taxon>Teleostei</taxon>
        <taxon>Neoteleostei</taxon>
        <taxon>Acanthomorphata</taxon>
        <taxon>Carangaria</taxon>
        <taxon>Carangaria incertae sedis</taxon>
        <taxon>Polynemidae</taxon>
        <taxon>Eleutheronema</taxon>
    </lineage>
</organism>
<comment type="function">
    <text evidence="12">Subunit 8, of the mitochondrial membrane ATP synthase complex (F(1)F(0) ATP synthase or Complex V) that produces ATP from ADP in the presence of a proton gradient across the membrane which is generated by electron transport complexes of the respiratory chain. ATP synthase complex consist of a soluble F(1) head domain - the catalytic core - and a membrane F(1) domain - the membrane proton channel. These two domains are linked by a central stalk rotating inside the F(1) region and a stationary peripheral stalk. During catalysis, ATP synthesis in the catalytic domain of F(1) is coupled via a rotary mechanism of the central stalk subunits to proton translocation. In vivo, can only synthesize ATP although its ATP hydrolase activity can be activated artificially in vitro. Part of the complex F(0) domain.</text>
</comment>
<evidence type="ECO:0000256" key="6">
    <source>
        <dbReference type="ARBA" id="ARBA00022781"/>
    </source>
</evidence>
<sequence>MPQLNPAPWLYILVTSWIILLIVVLPKILDFIIPNEPTLQSANKVKQDSWLWPWF</sequence>
<evidence type="ECO:0000256" key="2">
    <source>
        <dbReference type="ARBA" id="ARBA00008892"/>
    </source>
</evidence>
<keyword evidence="6 14" id="KW-0375">Hydrogen ion transport</keyword>
<dbReference type="GO" id="GO:0045259">
    <property type="term" value="C:proton-transporting ATP synthase complex"/>
    <property type="evidence" value="ECO:0007669"/>
    <property type="project" value="UniProtKB-KW"/>
</dbReference>
<evidence type="ECO:0000256" key="15">
    <source>
        <dbReference type="SAM" id="Phobius"/>
    </source>
</evidence>
<evidence type="ECO:0000313" key="17">
    <source>
        <dbReference type="EMBL" id="ARU09814.1"/>
    </source>
</evidence>
<keyword evidence="10 15" id="KW-0472">Membrane</keyword>
<evidence type="ECO:0000256" key="14">
    <source>
        <dbReference type="RuleBase" id="RU003661"/>
    </source>
</evidence>
<dbReference type="EMBL" id="KX590981">
    <property type="protein sequence ID" value="ARU09790.1"/>
    <property type="molecule type" value="Genomic_DNA"/>
</dbReference>
<reference evidence="16" key="1">
    <citation type="submission" date="2016-07" db="EMBL/GenBank/DDBJ databases">
        <authorList>
            <person name="Shihab I."/>
            <person name="Gopalakrishnan A."/>
            <person name="Vineesh N."/>
            <person name="Koya K.M."/>
            <person name="Prathibha R."/>
            <person name="Vijayagopal P."/>
        </authorList>
    </citation>
    <scope>NUCLEOTIDE SEQUENCE</scope>
    <source>
        <strain evidence="16">TE15</strain>
        <strain evidence="17">VE61</strain>
        <tissue evidence="16">Muscle</tissue>
    </source>
</reference>
<dbReference type="EMBL" id="KX590993">
    <property type="protein sequence ID" value="ARU09814.1"/>
    <property type="molecule type" value="Genomic_DNA"/>
</dbReference>
<comment type="subunit">
    <text evidence="13">Component of the ATP synthase complex composed at least of ATP5F1A/subunit alpha, ATP5F1B/subunit beta, ATP5MC1/subunit c (homooctomer), MT-ATP6/subunit a, MT-ATP8/subunit 8, ATP5ME/subunit e, ATP5MF/subunit f, ATP5MG/subunit g, ATP5MK/subunit k, ATP5MJ/subunit j, ATP5F1C/subunit gamma, ATP5F1D/subunit delta, ATP5F1E/subunit epsilon, ATP5PF/subunit F6, ATP5PB/subunit b, ATP5PD/subunit d, ATP5PO/subunit OSCP. ATP synthase complex consists of a soluble F(1) head domain (subunits alpha(3) and beta(3)) - the catalytic core - and a membrane F(0) domain - the membrane proton channel (subunits c, a, 8, e, f, g, k and j). These two domains are linked by a central stalk (subunits gamma, delta, and epsilon) rotating inside the F1 region and a stationary peripheral stalk (subunits F6, b, d, and OSCP).</text>
</comment>
<dbReference type="InterPro" id="IPR050635">
    <property type="entry name" value="ATPase_protein_8"/>
</dbReference>
<keyword evidence="7 15" id="KW-1133">Transmembrane helix</keyword>
<keyword evidence="5 14" id="KW-0812">Transmembrane</keyword>
<evidence type="ECO:0000256" key="5">
    <source>
        <dbReference type="ARBA" id="ARBA00022692"/>
    </source>
</evidence>
<geneLocation type="mitochondrion" evidence="16"/>
<feature type="transmembrane region" description="Helical" evidence="15">
    <location>
        <begin position="6"/>
        <end position="25"/>
    </location>
</feature>
<evidence type="ECO:0000313" key="16">
    <source>
        <dbReference type="EMBL" id="ARU09790.1"/>
    </source>
</evidence>
<dbReference type="GO" id="GO:0015986">
    <property type="term" value="P:proton motive force-driven ATP synthesis"/>
    <property type="evidence" value="ECO:0007669"/>
    <property type="project" value="InterPro"/>
</dbReference>
<keyword evidence="3 14" id="KW-0813">Transport</keyword>
<dbReference type="InterPro" id="IPR001421">
    <property type="entry name" value="ATP8_metazoa"/>
</dbReference>
<dbReference type="GO" id="GO:0031966">
    <property type="term" value="C:mitochondrial membrane"/>
    <property type="evidence" value="ECO:0007669"/>
    <property type="project" value="UniProtKB-SubCell"/>
</dbReference>
<evidence type="ECO:0000256" key="3">
    <source>
        <dbReference type="ARBA" id="ARBA00022448"/>
    </source>
</evidence>
<dbReference type="PANTHER" id="PTHR39937:SF1">
    <property type="entry name" value="ATP SYNTHASE PROTEIN 8"/>
    <property type="match status" value="1"/>
</dbReference>
<keyword evidence="9 14" id="KW-0496">Mitochondrion</keyword>
<keyword evidence="4 14" id="KW-0138">CF(0)</keyword>
<dbReference type="AlphaFoldDB" id="A0A1Y0EXR2"/>
<protein>
    <recommendedName>
        <fullName evidence="14">ATP synthase complex subunit 8</fullName>
    </recommendedName>
</protein>
<name>A0A1Y0EXR2_9TELE</name>
<evidence type="ECO:0000256" key="9">
    <source>
        <dbReference type="ARBA" id="ARBA00023128"/>
    </source>
</evidence>
<evidence type="ECO:0000256" key="1">
    <source>
        <dbReference type="ARBA" id="ARBA00004304"/>
    </source>
</evidence>
<evidence type="ECO:0000256" key="13">
    <source>
        <dbReference type="ARBA" id="ARBA00064647"/>
    </source>
</evidence>
<keyword evidence="11" id="KW-0066">ATP synthesis</keyword>
<proteinExistence type="inferred from homology"/>